<dbReference type="NCBIfam" id="TIGR00229">
    <property type="entry name" value="sensory_box"/>
    <property type="match status" value="1"/>
</dbReference>
<dbReference type="SMART" id="SM00388">
    <property type="entry name" value="HisKA"/>
    <property type="match status" value="1"/>
</dbReference>
<dbReference type="PROSITE" id="PS50109">
    <property type="entry name" value="HIS_KIN"/>
    <property type="match status" value="1"/>
</dbReference>
<evidence type="ECO:0000256" key="6">
    <source>
        <dbReference type="ARBA" id="ARBA00023012"/>
    </source>
</evidence>
<dbReference type="InterPro" id="IPR003661">
    <property type="entry name" value="HisK_dim/P_dom"/>
</dbReference>
<dbReference type="InterPro" id="IPR004358">
    <property type="entry name" value="Sig_transdc_His_kin-like_C"/>
</dbReference>
<dbReference type="EC" id="2.7.13.3" evidence="2"/>
<keyword evidence="5 9" id="KW-0418">Kinase</keyword>
<dbReference type="Pfam" id="PF02518">
    <property type="entry name" value="HATPase_c"/>
    <property type="match status" value="1"/>
</dbReference>
<evidence type="ECO:0000256" key="2">
    <source>
        <dbReference type="ARBA" id="ARBA00012438"/>
    </source>
</evidence>
<dbReference type="InterPro" id="IPR013655">
    <property type="entry name" value="PAS_fold_3"/>
</dbReference>
<keyword evidence="4" id="KW-0808">Transferase</keyword>
<dbReference type="SUPFAM" id="SSF55874">
    <property type="entry name" value="ATPase domain of HSP90 chaperone/DNA topoisomerase II/histidine kinase"/>
    <property type="match status" value="1"/>
</dbReference>
<organism evidence="9 10">
    <name type="scientific">Tateyamaria omphalii</name>
    <dbReference type="NCBI Taxonomy" id="299262"/>
    <lineage>
        <taxon>Bacteria</taxon>
        <taxon>Pseudomonadati</taxon>
        <taxon>Pseudomonadota</taxon>
        <taxon>Alphaproteobacteria</taxon>
        <taxon>Rhodobacterales</taxon>
        <taxon>Roseobacteraceae</taxon>
        <taxon>Tateyamaria</taxon>
    </lineage>
</organism>
<dbReference type="InterPro" id="IPR000014">
    <property type="entry name" value="PAS"/>
</dbReference>
<dbReference type="PRINTS" id="PR00344">
    <property type="entry name" value="BCTRLSENSOR"/>
</dbReference>
<evidence type="ECO:0000313" key="10">
    <source>
        <dbReference type="Proteomes" id="UP000186336"/>
    </source>
</evidence>
<keyword evidence="3" id="KW-0597">Phosphoprotein</keyword>
<dbReference type="Proteomes" id="UP000186336">
    <property type="component" value="Chromosome"/>
</dbReference>
<dbReference type="InterPro" id="IPR003594">
    <property type="entry name" value="HATPase_dom"/>
</dbReference>
<dbReference type="InterPro" id="IPR050736">
    <property type="entry name" value="Sensor_HK_Regulatory"/>
</dbReference>
<sequence>MTSVADKQSLTWQVSPDLLGIVNQSGVFVETNPAWQAVLGWSEVEIRSMVFTDFLHPDDMDRTLALFSTMKEGKPALHFENRYRCKDGDYRWLSWVAVPEGDIFVCSARDVTRDKANARALQSSEDEALLREQFIVILGHDLRNPLAAIGSAVRIASRQPHDEKIAAMFAAIDGSADRMAKLIDSIMDFARARLGGGIPVDLKRIDALQMGFERVVDEVRMAHPERQIQTSFKFDGALLCDAARLDQLLSNLVANAVTHGSRDEPISVVTEEVDGLFVLSVANSGQAIPQDVLVNLFKPFERADKSASLQGLGLGLYIADQIAKAHSGAIGVTSNDDRTVFRLAIPLG</sequence>
<comment type="catalytic activity">
    <reaction evidence="1">
        <text>ATP + protein L-histidine = ADP + protein N-phospho-L-histidine.</text>
        <dbReference type="EC" id="2.7.13.3"/>
    </reaction>
</comment>
<dbReference type="Pfam" id="PF00512">
    <property type="entry name" value="HisKA"/>
    <property type="match status" value="1"/>
</dbReference>
<evidence type="ECO:0000256" key="3">
    <source>
        <dbReference type="ARBA" id="ARBA00022553"/>
    </source>
</evidence>
<keyword evidence="10" id="KW-1185">Reference proteome</keyword>
<dbReference type="InterPro" id="IPR036097">
    <property type="entry name" value="HisK_dim/P_sf"/>
</dbReference>
<accession>A0A1P8MRH2</accession>
<dbReference type="GO" id="GO:0000155">
    <property type="term" value="F:phosphorelay sensor kinase activity"/>
    <property type="evidence" value="ECO:0007669"/>
    <property type="project" value="InterPro"/>
</dbReference>
<evidence type="ECO:0000313" key="9">
    <source>
        <dbReference type="EMBL" id="APX10569.1"/>
    </source>
</evidence>
<dbReference type="PANTHER" id="PTHR43711:SF1">
    <property type="entry name" value="HISTIDINE KINASE 1"/>
    <property type="match status" value="1"/>
</dbReference>
<feature type="domain" description="Histidine kinase" evidence="7">
    <location>
        <begin position="137"/>
        <end position="348"/>
    </location>
</feature>
<evidence type="ECO:0000259" key="8">
    <source>
        <dbReference type="PROSITE" id="PS50112"/>
    </source>
</evidence>
<dbReference type="RefSeq" id="WP_076626436.1">
    <property type="nucleotide sequence ID" value="NZ_CP019312.1"/>
</dbReference>
<dbReference type="OrthoDB" id="9795133at2"/>
<evidence type="ECO:0000256" key="4">
    <source>
        <dbReference type="ARBA" id="ARBA00022679"/>
    </source>
</evidence>
<feature type="domain" description="PAS" evidence="8">
    <location>
        <begin position="21"/>
        <end position="74"/>
    </location>
</feature>
<dbReference type="PANTHER" id="PTHR43711">
    <property type="entry name" value="TWO-COMPONENT HISTIDINE KINASE"/>
    <property type="match status" value="1"/>
</dbReference>
<dbReference type="PROSITE" id="PS50112">
    <property type="entry name" value="PAS"/>
    <property type="match status" value="1"/>
</dbReference>
<dbReference type="SMART" id="SM00387">
    <property type="entry name" value="HATPase_c"/>
    <property type="match status" value="1"/>
</dbReference>
<dbReference type="InterPro" id="IPR035965">
    <property type="entry name" value="PAS-like_dom_sf"/>
</dbReference>
<gene>
    <name evidence="9" type="ORF">BWR18_01795</name>
</gene>
<dbReference type="CDD" id="cd00082">
    <property type="entry name" value="HisKA"/>
    <property type="match status" value="1"/>
</dbReference>
<dbReference type="InterPro" id="IPR036890">
    <property type="entry name" value="HATPase_C_sf"/>
</dbReference>
<dbReference type="InterPro" id="IPR005467">
    <property type="entry name" value="His_kinase_dom"/>
</dbReference>
<name>A0A1P8MRH2_9RHOB</name>
<dbReference type="CDD" id="cd00130">
    <property type="entry name" value="PAS"/>
    <property type="match status" value="1"/>
</dbReference>
<dbReference type="KEGG" id="tom:BWR18_01795"/>
<reference evidence="9 10" key="1">
    <citation type="submission" date="2017-01" db="EMBL/GenBank/DDBJ databases">
        <title>Complete genome of Tateyamaria omphalii DOK1-4 isolated from seawater in Dokdo.</title>
        <authorList>
            <person name="Kim J.H."/>
            <person name="Chi W.-J."/>
        </authorList>
    </citation>
    <scope>NUCLEOTIDE SEQUENCE [LARGE SCALE GENOMIC DNA]</scope>
    <source>
        <strain evidence="9 10">DOK1-4</strain>
    </source>
</reference>
<dbReference type="STRING" id="299262.BWR18_01795"/>
<dbReference type="EMBL" id="CP019312">
    <property type="protein sequence ID" value="APX10569.1"/>
    <property type="molecule type" value="Genomic_DNA"/>
</dbReference>
<dbReference type="Gene3D" id="3.30.450.20">
    <property type="entry name" value="PAS domain"/>
    <property type="match status" value="1"/>
</dbReference>
<evidence type="ECO:0000259" key="7">
    <source>
        <dbReference type="PROSITE" id="PS50109"/>
    </source>
</evidence>
<keyword evidence="6" id="KW-0902">Two-component regulatory system</keyword>
<dbReference type="Gene3D" id="3.30.565.10">
    <property type="entry name" value="Histidine kinase-like ATPase, C-terminal domain"/>
    <property type="match status" value="1"/>
</dbReference>
<evidence type="ECO:0000256" key="1">
    <source>
        <dbReference type="ARBA" id="ARBA00000085"/>
    </source>
</evidence>
<protein>
    <recommendedName>
        <fullName evidence="2">histidine kinase</fullName>
        <ecNumber evidence="2">2.7.13.3</ecNumber>
    </recommendedName>
</protein>
<dbReference type="Pfam" id="PF08447">
    <property type="entry name" value="PAS_3"/>
    <property type="match status" value="1"/>
</dbReference>
<evidence type="ECO:0000256" key="5">
    <source>
        <dbReference type="ARBA" id="ARBA00022777"/>
    </source>
</evidence>
<dbReference type="Gene3D" id="1.10.287.130">
    <property type="match status" value="1"/>
</dbReference>
<dbReference type="SMART" id="SM00091">
    <property type="entry name" value="PAS"/>
    <property type="match status" value="1"/>
</dbReference>
<dbReference type="AlphaFoldDB" id="A0A1P8MRH2"/>
<proteinExistence type="predicted"/>
<dbReference type="SUPFAM" id="SSF47384">
    <property type="entry name" value="Homodimeric domain of signal transducing histidine kinase"/>
    <property type="match status" value="1"/>
</dbReference>
<dbReference type="SUPFAM" id="SSF55785">
    <property type="entry name" value="PYP-like sensor domain (PAS domain)"/>
    <property type="match status" value="1"/>
</dbReference>